<dbReference type="Proteomes" id="UP000093779">
    <property type="component" value="Unassembled WGS sequence"/>
</dbReference>
<dbReference type="GO" id="GO:0008270">
    <property type="term" value="F:zinc ion binding"/>
    <property type="evidence" value="ECO:0007669"/>
    <property type="project" value="InterPro"/>
</dbReference>
<organism evidence="2 3">
    <name type="scientific">Mycolicibacterium conceptionense</name>
    <dbReference type="NCBI Taxonomy" id="451644"/>
    <lineage>
        <taxon>Bacteria</taxon>
        <taxon>Bacillati</taxon>
        <taxon>Actinomycetota</taxon>
        <taxon>Actinomycetes</taxon>
        <taxon>Mycobacteriales</taxon>
        <taxon>Mycobacteriaceae</taxon>
        <taxon>Mycolicibacterium</taxon>
    </lineage>
</organism>
<dbReference type="Gene3D" id="1.10.30.50">
    <property type="match status" value="1"/>
</dbReference>
<sequence>MRRKVFARANNECEIKYPGICTGKAEHVDHIVNLASQGLPRGVNDLDGLQAACVPCHRSKTGREGRAAQLKAKESIKRKFVNPGLAGGTDVELPESPWITRERERAEQRQQDWAAKALAESEELRRLAEEWVREQDG</sequence>
<accession>A0A1A2V306</accession>
<dbReference type="Pfam" id="PF01844">
    <property type="entry name" value="HNH"/>
    <property type="match status" value="1"/>
</dbReference>
<reference evidence="2 3" key="1">
    <citation type="submission" date="2016-06" db="EMBL/GenBank/DDBJ databases">
        <authorList>
            <person name="Kjaerup R.B."/>
            <person name="Dalgaard T.S."/>
            <person name="Juul-Madsen H.R."/>
        </authorList>
    </citation>
    <scope>NUCLEOTIDE SEQUENCE [LARGE SCALE GENOMIC DNA]</scope>
    <source>
        <strain evidence="2 3">ACS1953</strain>
    </source>
</reference>
<dbReference type="GO" id="GO:0003676">
    <property type="term" value="F:nucleic acid binding"/>
    <property type="evidence" value="ECO:0007669"/>
    <property type="project" value="InterPro"/>
</dbReference>
<evidence type="ECO:0000259" key="1">
    <source>
        <dbReference type="Pfam" id="PF01844"/>
    </source>
</evidence>
<evidence type="ECO:0000313" key="2">
    <source>
        <dbReference type="EMBL" id="OBF15024.1"/>
    </source>
</evidence>
<comment type="caution">
    <text evidence="2">The sequence shown here is derived from an EMBL/GenBank/DDBJ whole genome shotgun (WGS) entry which is preliminary data.</text>
</comment>
<proteinExistence type="predicted"/>
<feature type="domain" description="HNH" evidence="1">
    <location>
        <begin position="20"/>
        <end position="61"/>
    </location>
</feature>
<evidence type="ECO:0000313" key="3">
    <source>
        <dbReference type="Proteomes" id="UP000093779"/>
    </source>
</evidence>
<dbReference type="InterPro" id="IPR002711">
    <property type="entry name" value="HNH"/>
</dbReference>
<protein>
    <recommendedName>
        <fullName evidence="1">HNH domain-containing protein</fullName>
    </recommendedName>
</protein>
<gene>
    <name evidence="2" type="ORF">A5726_22865</name>
</gene>
<name>A0A1A2V306_9MYCO</name>
<dbReference type="GO" id="GO:0004519">
    <property type="term" value="F:endonuclease activity"/>
    <property type="evidence" value="ECO:0007669"/>
    <property type="project" value="InterPro"/>
</dbReference>
<dbReference type="AlphaFoldDB" id="A0A1A2V306"/>
<dbReference type="EMBL" id="LZHX01000083">
    <property type="protein sequence ID" value="OBF15024.1"/>
    <property type="molecule type" value="Genomic_DNA"/>
</dbReference>